<dbReference type="RefSeq" id="WP_201643364.1">
    <property type="nucleotide sequence ID" value="NZ_CAJHCP010000007.1"/>
</dbReference>
<keyword evidence="2" id="KW-1185">Reference proteome</keyword>
<protein>
    <submittedName>
        <fullName evidence="1">Uncharacterized protein</fullName>
    </submittedName>
</protein>
<dbReference type="EMBL" id="CAJHCP010000007">
    <property type="protein sequence ID" value="CAD6538885.1"/>
    <property type="molecule type" value="Genomic_DNA"/>
</dbReference>
<reference evidence="1 2" key="1">
    <citation type="submission" date="2020-10" db="EMBL/GenBank/DDBJ databases">
        <authorList>
            <person name="Peeters C."/>
        </authorList>
    </citation>
    <scope>NUCLEOTIDE SEQUENCE [LARGE SCALE GENOMIC DNA]</scope>
    <source>
        <strain evidence="1 2">LMG 28140</strain>
    </source>
</reference>
<name>A0ABM8NQU8_9BURK</name>
<sequence length="120" mass="13450">MGTNLKALIERSTSLAAERASVLTAADMAANVHRYSQPLWSSEAMECEHLFNERLNGPPVSETLISIAVKSALLLEEERRRMMMLNDAMDGLDDARNGKVLSEEDFRKLPWRSSLGARCR</sequence>
<dbReference type="Proteomes" id="UP000598032">
    <property type="component" value="Unassembled WGS sequence"/>
</dbReference>
<evidence type="ECO:0000313" key="2">
    <source>
        <dbReference type="Proteomes" id="UP000598032"/>
    </source>
</evidence>
<comment type="caution">
    <text evidence="1">The sequence shown here is derived from an EMBL/GenBank/DDBJ whole genome shotgun (WGS) entry which is preliminary data.</text>
</comment>
<evidence type="ECO:0000313" key="1">
    <source>
        <dbReference type="EMBL" id="CAD6538885.1"/>
    </source>
</evidence>
<organism evidence="1 2">
    <name type="scientific">Paraburkholderia metrosideri</name>
    <dbReference type="NCBI Taxonomy" id="580937"/>
    <lineage>
        <taxon>Bacteria</taxon>
        <taxon>Pseudomonadati</taxon>
        <taxon>Pseudomonadota</taxon>
        <taxon>Betaproteobacteria</taxon>
        <taxon>Burkholderiales</taxon>
        <taxon>Burkholderiaceae</taxon>
        <taxon>Paraburkholderia</taxon>
    </lineage>
</organism>
<gene>
    <name evidence="1" type="ORF">LMG28140_03309</name>
</gene>
<accession>A0ABM8NQU8</accession>
<proteinExistence type="predicted"/>